<reference evidence="1" key="2">
    <citation type="journal article" date="2014" name="ISME J.">
        <title>Microbial stratification in low pH oxic and suboxic macroscopic growths along an acid mine drainage.</title>
        <authorList>
            <person name="Mendez-Garcia C."/>
            <person name="Mesa V."/>
            <person name="Sprenger R.R."/>
            <person name="Richter M."/>
            <person name="Diez M.S."/>
            <person name="Solano J."/>
            <person name="Bargiela R."/>
            <person name="Golyshina O.V."/>
            <person name="Manteca A."/>
            <person name="Ramos J.L."/>
            <person name="Gallego J.R."/>
            <person name="Llorente I."/>
            <person name="Martins Dos Santos V.A."/>
            <person name="Jensen O.N."/>
            <person name="Pelaez A.I."/>
            <person name="Sanchez J."/>
            <person name="Ferrer M."/>
        </authorList>
    </citation>
    <scope>NUCLEOTIDE SEQUENCE</scope>
</reference>
<evidence type="ECO:0000313" key="1">
    <source>
        <dbReference type="EMBL" id="EQD68264.1"/>
    </source>
</evidence>
<protein>
    <submittedName>
        <fullName evidence="1">Rhodopirellula transposase family protein</fullName>
    </submittedName>
</protein>
<dbReference type="NCBIfam" id="NF033519">
    <property type="entry name" value="transpos_ISAzo13"/>
    <property type="match status" value="1"/>
</dbReference>
<comment type="caution">
    <text evidence="1">The sequence shown here is derived from an EMBL/GenBank/DDBJ whole genome shotgun (WGS) entry which is preliminary data.</text>
</comment>
<accession>T1CKT4</accession>
<proteinExistence type="predicted"/>
<dbReference type="InterPro" id="IPR011518">
    <property type="entry name" value="Transposase_36"/>
</dbReference>
<dbReference type="EMBL" id="AUZY01003573">
    <property type="protein sequence ID" value="EQD68264.1"/>
    <property type="molecule type" value="Genomic_DNA"/>
</dbReference>
<dbReference type="Pfam" id="PF07592">
    <property type="entry name" value="DDE_Tnp_ISAZ013"/>
    <property type="match status" value="1"/>
</dbReference>
<gene>
    <name evidence="1" type="ORF">B1B_05630</name>
</gene>
<name>T1CKT4_9ZZZZ</name>
<organism evidence="1">
    <name type="scientific">mine drainage metagenome</name>
    <dbReference type="NCBI Taxonomy" id="410659"/>
    <lineage>
        <taxon>unclassified sequences</taxon>
        <taxon>metagenomes</taxon>
        <taxon>ecological metagenomes</taxon>
    </lineage>
</organism>
<dbReference type="AlphaFoldDB" id="T1CKT4"/>
<reference evidence="1" key="1">
    <citation type="submission" date="2013-08" db="EMBL/GenBank/DDBJ databases">
        <authorList>
            <person name="Mendez C."/>
            <person name="Richter M."/>
            <person name="Ferrer M."/>
            <person name="Sanchez J."/>
        </authorList>
    </citation>
    <scope>NUCLEOTIDE SEQUENCE</scope>
</reference>
<feature type="non-terminal residue" evidence="1">
    <location>
        <position position="1"/>
    </location>
</feature>
<sequence>KKKELIGNYKNAGQTWEPQGSPVEVRDHDFMDEEKGKVAPYGVYDIVKNEGWVNVGTDHDTAAFAVESIRRWWLMRGKEIYPDCMEIVITADGGGSNGYRARLWKTELQALSNEIGRSLRVSHFPPGTSKWNKTLHRLFSSISMNWKGIPLTSHEVVVNLIANTRTDTGLVVNAVLDTNKYPKGIKIADEQMEDLSIERNEFHGEWNYVISPQSN</sequence>